<dbReference type="PANTHER" id="PTHR37938">
    <property type="entry name" value="BLL0215 PROTEIN"/>
    <property type="match status" value="1"/>
</dbReference>
<accession>A0A0G1L587</accession>
<organism evidence="3 4">
    <name type="scientific">Candidatus Jorgensenbacteria bacterium GW2011_GWA2_45_13</name>
    <dbReference type="NCBI Taxonomy" id="1618662"/>
    <lineage>
        <taxon>Bacteria</taxon>
        <taxon>Candidatus Joergenseniibacteriota</taxon>
    </lineage>
</organism>
<reference evidence="3 4" key="1">
    <citation type="journal article" date="2015" name="Nature">
        <title>rRNA introns, odd ribosomes, and small enigmatic genomes across a large radiation of phyla.</title>
        <authorList>
            <person name="Brown C.T."/>
            <person name="Hug L.A."/>
            <person name="Thomas B.C."/>
            <person name="Sharon I."/>
            <person name="Castelle C.J."/>
            <person name="Singh A."/>
            <person name="Wilkins M.J."/>
            <person name="Williams K.H."/>
            <person name="Banfield J.F."/>
        </authorList>
    </citation>
    <scope>NUCLEOTIDE SEQUENCE [LARGE SCALE GENOMIC DNA]</scope>
</reference>
<dbReference type="Pfam" id="PF03703">
    <property type="entry name" value="bPH_2"/>
    <property type="match status" value="1"/>
</dbReference>
<gene>
    <name evidence="3" type="ORF">UW92_C0021G0008</name>
</gene>
<keyword evidence="1" id="KW-1133">Transmembrane helix</keyword>
<evidence type="ECO:0000259" key="2">
    <source>
        <dbReference type="Pfam" id="PF03703"/>
    </source>
</evidence>
<dbReference type="EMBL" id="LCKF01000021">
    <property type="protein sequence ID" value="KKT90960.1"/>
    <property type="molecule type" value="Genomic_DNA"/>
</dbReference>
<dbReference type="InterPro" id="IPR005182">
    <property type="entry name" value="YdbS-like_PH"/>
</dbReference>
<dbReference type="PANTHER" id="PTHR37938:SF1">
    <property type="entry name" value="BLL0215 PROTEIN"/>
    <property type="match status" value="1"/>
</dbReference>
<feature type="transmembrane region" description="Helical" evidence="1">
    <location>
        <begin position="32"/>
        <end position="60"/>
    </location>
</feature>
<dbReference type="AlphaFoldDB" id="A0A0G1L587"/>
<evidence type="ECO:0000313" key="4">
    <source>
        <dbReference type="Proteomes" id="UP000033966"/>
    </source>
</evidence>
<evidence type="ECO:0000313" key="3">
    <source>
        <dbReference type="EMBL" id="KKT90960.1"/>
    </source>
</evidence>
<evidence type="ECO:0000256" key="1">
    <source>
        <dbReference type="SAM" id="Phobius"/>
    </source>
</evidence>
<name>A0A0G1L587_9BACT</name>
<comment type="caution">
    <text evidence="3">The sequence shown here is derived from an EMBL/GenBank/DDBJ whole genome shotgun (WGS) entry which is preliminary data.</text>
</comment>
<keyword evidence="1" id="KW-0472">Membrane</keyword>
<feature type="domain" description="YdbS-like PH" evidence="2">
    <location>
        <begin position="68"/>
        <end position="142"/>
    </location>
</feature>
<dbReference type="Proteomes" id="UP000033966">
    <property type="component" value="Unassembled WGS sequence"/>
</dbReference>
<sequence>MGHEKIWQKVLGNDEKIEYEFSVGNRYIKFGLVVWGIIGLLLLFPVGFGVIVLLINLFYFGFYLKTANAFAFTNKRVLIHRGWLSTHTISVDYSKITDIHIQEPFFDRVITQTGNIAIITAGTTADQIMLQHISDPYKVKKKLDLLRSGQ</sequence>
<keyword evidence="1" id="KW-0812">Transmembrane</keyword>
<protein>
    <recommendedName>
        <fullName evidence="2">YdbS-like PH domain-containing protein</fullName>
    </recommendedName>
</protein>
<proteinExistence type="predicted"/>